<feature type="compositionally biased region" description="Basic and acidic residues" evidence="2">
    <location>
        <begin position="320"/>
        <end position="329"/>
    </location>
</feature>
<feature type="compositionally biased region" description="Polar residues" evidence="2">
    <location>
        <begin position="875"/>
        <end position="886"/>
    </location>
</feature>
<feature type="compositionally biased region" description="Basic and acidic residues" evidence="2">
    <location>
        <begin position="902"/>
        <end position="911"/>
    </location>
</feature>
<feature type="region of interest" description="Disordered" evidence="2">
    <location>
        <begin position="306"/>
        <end position="393"/>
    </location>
</feature>
<dbReference type="KEGG" id="emc:129346242"/>
<feature type="compositionally biased region" description="Basic and acidic residues" evidence="2">
    <location>
        <begin position="156"/>
        <end position="168"/>
    </location>
</feature>
<feature type="region of interest" description="Disordered" evidence="2">
    <location>
        <begin position="902"/>
        <end position="921"/>
    </location>
</feature>
<feature type="compositionally biased region" description="Polar residues" evidence="2">
    <location>
        <begin position="817"/>
        <end position="841"/>
    </location>
</feature>
<feature type="region of interest" description="Disordered" evidence="2">
    <location>
        <begin position="417"/>
        <end position="442"/>
    </location>
</feature>
<dbReference type="Proteomes" id="UP001190640">
    <property type="component" value="Chromosome 19"/>
</dbReference>
<dbReference type="CTD" id="342979"/>
<evidence type="ECO:0000313" key="4">
    <source>
        <dbReference type="RefSeq" id="XP_054859553.1"/>
    </source>
</evidence>
<feature type="region of interest" description="Disordered" evidence="2">
    <location>
        <begin position="926"/>
        <end position="969"/>
    </location>
</feature>
<feature type="compositionally biased region" description="Polar residues" evidence="2">
    <location>
        <begin position="258"/>
        <end position="273"/>
    </location>
</feature>
<dbReference type="Pfam" id="PF03285">
    <property type="entry name" value="Paralemmin"/>
    <property type="match status" value="1"/>
</dbReference>
<feature type="region of interest" description="Disordered" evidence="2">
    <location>
        <begin position="156"/>
        <end position="281"/>
    </location>
</feature>
<sequence length="1016" mass="110216">MAREKETKQAGNQTRQPRNAVRRKIGSLVHSLPGQPVLTPSTIVLWELHRRKMEESSSSAEHRKWILLERRRLHELILTTRLDLEQEKLRARRLKRKSLREQWLMEGTSASSDDQDPLSPLHEAETRIEGLQHSLTGLQMQVQHLDDVEIDRKSLQESLPEKSIRDLDEGSQSLGGLEEVDGNTLSSSEGRSKGSCIPELAPVSPKRPLSADAKEALQNGEAQDGDLSGSECSPEEAKVKVIPVATEKGVHKSHRGVSETTSAANPMNQSLDTSRAPASHQRKLAMEEMVIRDHLGQEVGCMDAVGQNQNTFEKEEELEEHTNLEDRSESWNQPKSVDSVSDPKKVLDEGPLDHELGSRDGPEGQSPTSQDSWSPSRLVKDENNYPKWQGDGVLEMDSLAKEAGGKGERQKVVSEVGAREMQPALAPDDVPTAESVKQKQGGQTKMLEWLVLGTTEEGQGNKTPGSQLEQLTASLPHQFPPIQETKALSSHEETKVSLLDPALPSSPTQVLVIPQDKVPSLQGTKGSPLDQIPSSLQENEGSLLEPQVSFLSNQSALPPFDQNSSLQESKGPLLGWIPSSLQECLSDQCLPSQQDHLSSSLEIKPSPLQGEVTYLQDTKPSVLDQIPPSLHEADGKFSLWSQTQTPSLLDQAIPPLPEVGPLMLEHTSSCCHEIKKSITPQGQELFRHVKGSLQDSIPSLTNQPSSLPDQMPALEVSSVVPQGQMPPEAHGPPLPETDVFLPSPVPPSVDEALLPCENSTSLHAQIPQTLQDMRSMSLEGKAPTSCLQEVDRALPDEIQTILRSHTLPYLPEAEGSSPEQAPSTLKDQKTTTLPGQASSFQEAAKSLPEGQKNSSDPSTEVEPTPTPNKAPSPLLQDTSSCPNALPFSSQEALQPLLDKTEAEKNGKEKESGNASMASAGARAITDALGNLHAEQQPLLKETKASGAPPDISIGDPQSKAGILKPQGTTCQPAPTYSITSANTASLHQLPVALPLQGEDQEPEKGKHKSCQCCILM</sequence>
<keyword evidence="3" id="KW-1185">Reference proteome</keyword>
<name>A0AA97KLW1_EUBMA</name>
<organism evidence="3 4">
    <name type="scientific">Eublepharis macularius</name>
    <name type="common">Leopard gecko</name>
    <name type="synonym">Cyrtodactylus macularius</name>
    <dbReference type="NCBI Taxonomy" id="481883"/>
    <lineage>
        <taxon>Eukaryota</taxon>
        <taxon>Metazoa</taxon>
        <taxon>Chordata</taxon>
        <taxon>Craniata</taxon>
        <taxon>Vertebrata</taxon>
        <taxon>Euteleostomi</taxon>
        <taxon>Lepidosauria</taxon>
        <taxon>Squamata</taxon>
        <taxon>Bifurcata</taxon>
        <taxon>Gekkota</taxon>
        <taxon>Eublepharidae</taxon>
        <taxon>Eublepharinae</taxon>
        <taxon>Eublepharis</taxon>
    </lineage>
</organism>
<evidence type="ECO:0000256" key="2">
    <source>
        <dbReference type="SAM" id="MobiDB-lite"/>
    </source>
</evidence>
<keyword evidence="1" id="KW-0175">Coiled coil</keyword>
<dbReference type="PANTHER" id="PTHR47528:SF1">
    <property type="entry name" value="PARALEMMIN-3"/>
    <property type="match status" value="1"/>
</dbReference>
<gene>
    <name evidence="4" type="primary">PALM3</name>
</gene>
<dbReference type="GeneID" id="129346242"/>
<evidence type="ECO:0000313" key="3">
    <source>
        <dbReference type="Proteomes" id="UP001190640"/>
    </source>
</evidence>
<dbReference type="RefSeq" id="XP_054859553.1">
    <property type="nucleotide sequence ID" value="XM_055003578.1"/>
</dbReference>
<feature type="region of interest" description="Disordered" evidence="2">
    <location>
        <begin position="1"/>
        <end position="21"/>
    </location>
</feature>
<evidence type="ECO:0000256" key="1">
    <source>
        <dbReference type="ARBA" id="ARBA00023054"/>
    </source>
</evidence>
<feature type="compositionally biased region" description="Polar residues" evidence="2">
    <location>
        <begin position="330"/>
        <end position="339"/>
    </location>
</feature>
<accession>A0AA97KLW1</accession>
<reference evidence="4" key="1">
    <citation type="submission" date="2025-08" db="UniProtKB">
        <authorList>
            <consortium name="RefSeq"/>
        </authorList>
    </citation>
    <scope>IDENTIFICATION</scope>
    <source>
        <tissue evidence="4">Blood</tissue>
    </source>
</reference>
<proteinExistence type="predicted"/>
<feature type="region of interest" description="Disordered" evidence="2">
    <location>
        <begin position="810"/>
        <end position="886"/>
    </location>
</feature>
<dbReference type="GO" id="GO:0008360">
    <property type="term" value="P:regulation of cell shape"/>
    <property type="evidence" value="ECO:0007669"/>
    <property type="project" value="InterPro"/>
</dbReference>
<protein>
    <submittedName>
        <fullName evidence="4">Paralemmin-3</fullName>
    </submittedName>
</protein>
<dbReference type="InterPro" id="IPR024149">
    <property type="entry name" value="Paralemmin-3"/>
</dbReference>
<dbReference type="AlphaFoldDB" id="A0AA97KLW1"/>
<feature type="compositionally biased region" description="Basic and acidic residues" evidence="2">
    <location>
        <begin position="341"/>
        <end position="362"/>
    </location>
</feature>
<dbReference type="GO" id="GO:0016020">
    <property type="term" value="C:membrane"/>
    <property type="evidence" value="ECO:0007669"/>
    <property type="project" value="InterPro"/>
</dbReference>
<dbReference type="PANTHER" id="PTHR47528">
    <property type="entry name" value="PARALEMMIN-3"/>
    <property type="match status" value="1"/>
</dbReference>
<dbReference type="InterPro" id="IPR004965">
    <property type="entry name" value="Paralemmin"/>
</dbReference>
<feature type="compositionally biased region" description="Polar residues" evidence="2">
    <location>
        <begin position="365"/>
        <end position="375"/>
    </location>
</feature>